<dbReference type="GO" id="GO:0005524">
    <property type="term" value="F:ATP binding"/>
    <property type="evidence" value="ECO:0007669"/>
    <property type="project" value="UniProtKB-UniRule"/>
</dbReference>
<evidence type="ECO:0000256" key="5">
    <source>
        <dbReference type="ARBA" id="ARBA00051816"/>
    </source>
</evidence>
<feature type="binding site" evidence="6 7">
    <location>
        <begin position="178"/>
        <end position="182"/>
    </location>
    <ligand>
        <name>ATP</name>
        <dbReference type="ChEBI" id="CHEBI:30616"/>
    </ligand>
</feature>
<feature type="domain" description="Phosphagen kinase C-terminal" evidence="9">
    <location>
        <begin position="24"/>
        <end position="256"/>
    </location>
</feature>
<feature type="binding site" evidence="6 7">
    <location>
        <position position="93"/>
    </location>
    <ligand>
        <name>ATP</name>
        <dbReference type="ChEBI" id="CHEBI:30616"/>
    </ligand>
</feature>
<keyword evidence="1 6" id="KW-0808">Transferase</keyword>
<dbReference type="Gene3D" id="3.30.590.10">
    <property type="entry name" value="Glutamine synthetase/guanido kinase, catalytic domain"/>
    <property type="match status" value="1"/>
</dbReference>
<evidence type="ECO:0000313" key="11">
    <source>
        <dbReference type="Proteomes" id="UP000184196"/>
    </source>
</evidence>
<dbReference type="GO" id="GO:0005615">
    <property type="term" value="C:extracellular space"/>
    <property type="evidence" value="ECO:0007669"/>
    <property type="project" value="TreeGrafter"/>
</dbReference>
<comment type="function">
    <text evidence="6">Catalyzes the specific phosphorylation of arginine residues in proteins.</text>
</comment>
<evidence type="ECO:0000256" key="7">
    <source>
        <dbReference type="PROSITE-ProRule" id="PRU00843"/>
    </source>
</evidence>
<organism evidence="10 11">
    <name type="scientific">Desulfofundulus australicus DSM 11792</name>
    <dbReference type="NCBI Taxonomy" id="1121425"/>
    <lineage>
        <taxon>Bacteria</taxon>
        <taxon>Bacillati</taxon>
        <taxon>Bacillota</taxon>
        <taxon>Clostridia</taxon>
        <taxon>Eubacteriales</taxon>
        <taxon>Peptococcaceae</taxon>
        <taxon>Desulfofundulus</taxon>
    </lineage>
</organism>
<keyword evidence="4 6" id="KW-0067">ATP-binding</keyword>
<evidence type="ECO:0000256" key="1">
    <source>
        <dbReference type="ARBA" id="ARBA00022679"/>
    </source>
</evidence>
<keyword evidence="6" id="KW-0021">Allosteric enzyme</keyword>
<dbReference type="Proteomes" id="UP000184196">
    <property type="component" value="Unassembled WGS sequence"/>
</dbReference>
<keyword evidence="2 6" id="KW-0547">Nucleotide-binding</keyword>
<evidence type="ECO:0000313" key="10">
    <source>
        <dbReference type="EMBL" id="SHF21919.1"/>
    </source>
</evidence>
<dbReference type="NCBIfam" id="NF002194">
    <property type="entry name" value="PRK01059.1-4"/>
    <property type="match status" value="1"/>
</dbReference>
<dbReference type="EC" id="2.7.14.1" evidence="6"/>
<dbReference type="GO" id="GO:0046314">
    <property type="term" value="P:phosphocreatine biosynthetic process"/>
    <property type="evidence" value="ECO:0007669"/>
    <property type="project" value="InterPro"/>
</dbReference>
<dbReference type="InterPro" id="IPR014746">
    <property type="entry name" value="Gln_synth/guanido_kin_cat_dom"/>
</dbReference>
<evidence type="ECO:0000256" key="4">
    <source>
        <dbReference type="ARBA" id="ARBA00022840"/>
    </source>
</evidence>
<dbReference type="OrthoDB" id="9791353at2"/>
<proteinExistence type="inferred from homology"/>
<dbReference type="InterPro" id="IPR022414">
    <property type="entry name" value="ATP-guanido_PTrfase_cat"/>
</dbReference>
<dbReference type="GO" id="GO:1990424">
    <property type="term" value="F:protein arginine kinase activity"/>
    <property type="evidence" value="ECO:0007669"/>
    <property type="project" value="UniProtKB-EC"/>
</dbReference>
<dbReference type="PROSITE" id="PS51510">
    <property type="entry name" value="PHOSPHAGEN_KINASE_C"/>
    <property type="match status" value="1"/>
</dbReference>
<feature type="binding site" evidence="6 7">
    <location>
        <begin position="209"/>
        <end position="214"/>
    </location>
    <ligand>
        <name>ATP</name>
        <dbReference type="ChEBI" id="CHEBI:30616"/>
    </ligand>
</feature>
<comment type="activity regulation">
    <text evidence="6">Appears to be allosterically activated by the binding of pArg-containing polypeptides to the pArg-binding pocket localized in the C-terminal domain of McsB.</text>
</comment>
<dbReference type="AlphaFoldDB" id="A0A1M4ZV71"/>
<reference evidence="11" key="1">
    <citation type="submission" date="2016-11" db="EMBL/GenBank/DDBJ databases">
        <authorList>
            <person name="Varghese N."/>
            <person name="Submissions S."/>
        </authorList>
    </citation>
    <scope>NUCLEOTIDE SEQUENCE [LARGE SCALE GENOMIC DNA]</scope>
    <source>
        <strain evidence="11">DSM 11792</strain>
    </source>
</reference>
<dbReference type="CDD" id="cd07930">
    <property type="entry name" value="bacterial_phosphagen_kinase"/>
    <property type="match status" value="1"/>
</dbReference>
<keyword evidence="3 6" id="KW-0418">Kinase</keyword>
<feature type="binding site" evidence="6 7">
    <location>
        <begin position="27"/>
        <end position="31"/>
    </location>
    <ligand>
        <name>ATP</name>
        <dbReference type="ChEBI" id="CHEBI:30616"/>
    </ligand>
</feature>
<dbReference type="PROSITE" id="PS00112">
    <property type="entry name" value="PHOSPHAGEN_KINASE"/>
    <property type="match status" value="1"/>
</dbReference>
<evidence type="ECO:0000259" key="9">
    <source>
        <dbReference type="PROSITE" id="PS51510"/>
    </source>
</evidence>
<dbReference type="InterPro" id="IPR022415">
    <property type="entry name" value="ATP-guanido_PTrfase_AS"/>
</dbReference>
<feature type="binding site" evidence="6 7">
    <location>
        <position position="127"/>
    </location>
    <ligand>
        <name>ATP</name>
        <dbReference type="ChEBI" id="CHEBI:30616"/>
    </ligand>
</feature>
<dbReference type="InterPro" id="IPR000749">
    <property type="entry name" value="ATP-guanido_PTrfase"/>
</dbReference>
<dbReference type="GO" id="GO:0004111">
    <property type="term" value="F:creatine kinase activity"/>
    <property type="evidence" value="ECO:0007669"/>
    <property type="project" value="InterPro"/>
</dbReference>
<dbReference type="Pfam" id="PF00217">
    <property type="entry name" value="ATP-gua_Ptrans"/>
    <property type="match status" value="1"/>
</dbReference>
<comment type="catalytic activity">
    <reaction evidence="5 6">
        <text>L-arginyl-[protein] + ATP = N(omega)-phospho-L-arginyl-[protein] + ADP + H(+)</text>
        <dbReference type="Rhea" id="RHEA:43384"/>
        <dbReference type="Rhea" id="RHEA-COMP:10532"/>
        <dbReference type="Rhea" id="RHEA-COMP:10533"/>
        <dbReference type="ChEBI" id="CHEBI:15378"/>
        <dbReference type="ChEBI" id="CHEBI:29965"/>
        <dbReference type="ChEBI" id="CHEBI:30616"/>
        <dbReference type="ChEBI" id="CHEBI:83226"/>
        <dbReference type="ChEBI" id="CHEBI:456216"/>
        <dbReference type="EC" id="2.7.14.1"/>
    </reaction>
</comment>
<evidence type="ECO:0000256" key="3">
    <source>
        <dbReference type="ARBA" id="ARBA00022777"/>
    </source>
</evidence>
<comment type="similarity">
    <text evidence="6 7 8">Belongs to the ATP:guanido phosphotransferase family.</text>
</comment>
<dbReference type="InterPro" id="IPR023660">
    <property type="entry name" value="Arg_Kinase"/>
</dbReference>
<evidence type="ECO:0000256" key="2">
    <source>
        <dbReference type="ARBA" id="ARBA00022741"/>
    </source>
</evidence>
<gene>
    <name evidence="6" type="primary">mcsB</name>
    <name evidence="10" type="ORF">SAMN02745218_01721</name>
</gene>
<accession>A0A1M4ZV71</accession>
<dbReference type="FunFam" id="3.30.590.10:FF:000007">
    <property type="entry name" value="Protein-arginine kinase"/>
    <property type="match status" value="1"/>
</dbReference>
<protein>
    <recommendedName>
        <fullName evidence="6">Protein-arginine kinase</fullName>
        <ecNumber evidence="6">2.7.14.1</ecNumber>
    </recommendedName>
</protein>
<dbReference type="RefSeq" id="WP_073165151.1">
    <property type="nucleotide sequence ID" value="NZ_FQUW01000018.1"/>
</dbReference>
<sequence length="357" mass="40291">MSIRETVNNPHSHWMDGTGPESDIVISSRVRVARNLAHLPFPHLLTREKAEDVIHAVQTAIENRVFREKMGRMELTRMNELTPVERQILVEKHLISPDLLENFERKAVVLRDDEVLSVMVNEEDHLRLQCLLPGLQLNRAWELISRLDDALEATLDYAFDEKLGYLTACPTNVGTGLRASVMLHLPGLVMVNQIKGVLDTITKLGLTVRGLYGEGTEAKGNLFQVSNQVTLGQAEEDIIANLISVTRQLLEQERAARQALFRERREQLEDRVGRAYGLLKHARVMTSEEAMSLFSDLRLGINMGIIKNIPAPLTIELMVLTRPAFLVKVTGKDLSPVERDIYRAQLIRKKLSAAQQS</sequence>
<dbReference type="PANTHER" id="PTHR11547:SF38">
    <property type="entry name" value="ARGININE KINASE 1-RELATED"/>
    <property type="match status" value="1"/>
</dbReference>
<dbReference type="PANTHER" id="PTHR11547">
    <property type="entry name" value="ARGININE OR CREATINE KINASE"/>
    <property type="match status" value="1"/>
</dbReference>
<dbReference type="HAMAP" id="MF_00602">
    <property type="entry name" value="Prot_Arg_kinase"/>
    <property type="match status" value="1"/>
</dbReference>
<dbReference type="SUPFAM" id="SSF55931">
    <property type="entry name" value="Glutamine synthetase/guanido kinase"/>
    <property type="match status" value="1"/>
</dbReference>
<evidence type="ECO:0000256" key="8">
    <source>
        <dbReference type="RuleBase" id="RU000505"/>
    </source>
</evidence>
<feature type="short sequence motif" description="RDXXRA motif of the pArg binding pocket involved in allosteric regulation" evidence="6">
    <location>
        <begin position="339"/>
        <end position="344"/>
    </location>
</feature>
<dbReference type="EMBL" id="FQUW01000018">
    <property type="protein sequence ID" value="SHF21919.1"/>
    <property type="molecule type" value="Genomic_DNA"/>
</dbReference>
<evidence type="ECO:0000256" key="6">
    <source>
        <dbReference type="HAMAP-Rule" id="MF_00602"/>
    </source>
</evidence>
<name>A0A1M4ZV71_9FIRM</name>
<keyword evidence="11" id="KW-1185">Reference proteome</keyword>